<dbReference type="Pfam" id="PF11915">
    <property type="entry name" value="DUF3433"/>
    <property type="match status" value="1"/>
</dbReference>
<dbReference type="PANTHER" id="PTHR37544">
    <property type="entry name" value="SPRAY-RELATED"/>
    <property type="match status" value="1"/>
</dbReference>
<name>W9ZA66_9EURO</name>
<feature type="transmembrane region" description="Helical" evidence="1">
    <location>
        <begin position="524"/>
        <end position="550"/>
    </location>
</feature>
<dbReference type="EMBL" id="AMWN01000003">
    <property type="protein sequence ID" value="EXJ91399.1"/>
    <property type="molecule type" value="Genomic_DNA"/>
</dbReference>
<dbReference type="eggNOG" id="ENOG502QQ7D">
    <property type="taxonomic scope" value="Eukaryota"/>
</dbReference>
<dbReference type="Proteomes" id="UP000019484">
    <property type="component" value="Unassembled WGS sequence"/>
</dbReference>
<dbReference type="GeneID" id="19159392"/>
<feature type="transmembrane region" description="Helical" evidence="1">
    <location>
        <begin position="588"/>
        <end position="611"/>
    </location>
</feature>
<organism evidence="2 3">
    <name type="scientific">Capronia coronata CBS 617.96</name>
    <dbReference type="NCBI Taxonomy" id="1182541"/>
    <lineage>
        <taxon>Eukaryota</taxon>
        <taxon>Fungi</taxon>
        <taxon>Dikarya</taxon>
        <taxon>Ascomycota</taxon>
        <taxon>Pezizomycotina</taxon>
        <taxon>Eurotiomycetes</taxon>
        <taxon>Chaetothyriomycetidae</taxon>
        <taxon>Chaetothyriales</taxon>
        <taxon>Herpotrichiellaceae</taxon>
        <taxon>Capronia</taxon>
    </lineage>
</organism>
<dbReference type="RefSeq" id="XP_007723593.1">
    <property type="nucleotide sequence ID" value="XM_007725403.1"/>
</dbReference>
<accession>W9ZA66</accession>
<keyword evidence="1" id="KW-0472">Membrane</keyword>
<dbReference type="AlphaFoldDB" id="W9ZA66"/>
<protein>
    <submittedName>
        <fullName evidence="2">Uncharacterized protein</fullName>
    </submittedName>
</protein>
<reference evidence="2 3" key="1">
    <citation type="submission" date="2013-03" db="EMBL/GenBank/DDBJ databases">
        <title>The Genome Sequence of Capronia coronata CBS 617.96.</title>
        <authorList>
            <consortium name="The Broad Institute Genomics Platform"/>
            <person name="Cuomo C."/>
            <person name="de Hoog S."/>
            <person name="Gorbushina A."/>
            <person name="Walker B."/>
            <person name="Young S.K."/>
            <person name="Zeng Q."/>
            <person name="Gargeya S."/>
            <person name="Fitzgerald M."/>
            <person name="Haas B."/>
            <person name="Abouelleil A."/>
            <person name="Allen A.W."/>
            <person name="Alvarado L."/>
            <person name="Arachchi H.M."/>
            <person name="Berlin A.M."/>
            <person name="Chapman S.B."/>
            <person name="Gainer-Dewar J."/>
            <person name="Goldberg J."/>
            <person name="Griggs A."/>
            <person name="Gujja S."/>
            <person name="Hansen M."/>
            <person name="Howarth C."/>
            <person name="Imamovic A."/>
            <person name="Ireland A."/>
            <person name="Larimer J."/>
            <person name="McCowan C."/>
            <person name="Murphy C."/>
            <person name="Pearson M."/>
            <person name="Poon T.W."/>
            <person name="Priest M."/>
            <person name="Roberts A."/>
            <person name="Saif S."/>
            <person name="Shea T."/>
            <person name="Sisk P."/>
            <person name="Sykes S."/>
            <person name="Wortman J."/>
            <person name="Nusbaum C."/>
            <person name="Birren B."/>
        </authorList>
    </citation>
    <scope>NUCLEOTIDE SEQUENCE [LARGE SCALE GENOMIC DNA]</scope>
    <source>
        <strain evidence="2 3">CBS 617.96</strain>
    </source>
</reference>
<proteinExistence type="predicted"/>
<gene>
    <name evidence="2" type="ORF">A1O1_04511</name>
</gene>
<evidence type="ECO:0000313" key="2">
    <source>
        <dbReference type="EMBL" id="EXJ91399.1"/>
    </source>
</evidence>
<feature type="transmembrane region" description="Helical" evidence="1">
    <location>
        <begin position="478"/>
        <end position="500"/>
    </location>
</feature>
<dbReference type="PANTHER" id="PTHR37544:SF1">
    <property type="entry name" value="PHOSPHORIBOSYLAMINOIMIDAZOLE-SUCCINOCARBOXAMIDE SYNTHASE"/>
    <property type="match status" value="1"/>
</dbReference>
<keyword evidence="3" id="KW-1185">Reference proteome</keyword>
<sequence>MLKLITLATTGLFFTDFRIQTAGLDNLSTSTSFDGSLYNATAYLGVSDSSLFYTAYAVMAKGLPDVEGTLGTVAYQGLSMPKTGLGSNATVSAVVDVFVPSFNCEKANVTINLQPANTTAQHPQDTLNLLAPRCKLLEGAPPVFALNPQLYACPTRQLSGLMQRVDCSGQDSPMPSGNWQLLTLTDMRYMQTTINGSDNTDASEFEASSWSTGVAHVSSILCRPSYSIQPRRITYDLSQNPPRILLAPETAGQSRLLQNFSDADLGVMFTSAYSASALMFGNKADSELAEEYPDTMFSTMAEISGGPYEVLLDEDIMISTAEKVFSHVAVQIASKTLVRSQQIPVAGTISVPQERLYVREASLWLLVAGFSVMTVIAVVVAVCRPADVVPHDPETISSSAVLLANSPGLENALRECSAAQEAQLKKNLDRYRYSSFSSTNARGQQKFVIEATGNKEGTDNASADNGMPWWKPLLLRRAMMALVLMLPPALVALLEVLHHLSERETGIAMLSDTESLSTELCTRFLPALAMLLVSTSFNAMDFNIAVLAPYQYLKTSKSPRGATLSRCVVGKMPPAVLWVAFKRGYHSAFLSSVAALLGSLLTIIVSGLLVIDRVGTSKPAALQILDSFNTTWTNSVANDTSAAVVVSLIEAANLSYPASTYGELALPKVQLAEFAARNAPQGSRLDSSLPVLRGSLNCSILEPFQFNFSGSYNARILSAGATVQATVPLPPECPYGGPGGNSTELDYQYFFQLPSNTNRSYVGKILDLHVGPYSGPFADSSGEISPYSQADNPAGCPSLAFIHGYVDVEDMTRSFMSTMACSQLIERLDARVVLDANDLGIPLSSAPVANISTAVFVASGPDNQTSDGRTTPTAFPFRLQVHMDQALSMFNQTEYSSSSLASQPPVDNFYQAVLFGRTPVPQELLGKRDEDSQNRVRQGIQSFYRRYMAQAISASMRVNVSGATAATVAGTGAGVTAPAADVPATLVDVPVSVLRVNTASKTVLQVLLATMFVCGLAAVLLNPTRKVLPRNPCTIAGVASLLAGSRLVQELARAEEDEEAELVLRNEPLRLGWWDEARLIETPNEENTAGAVRRRYGIDIVKEADEWPMTCEDGVYLGIL</sequence>
<dbReference type="OrthoDB" id="5332281at2759"/>
<evidence type="ECO:0000256" key="1">
    <source>
        <dbReference type="SAM" id="Phobius"/>
    </source>
</evidence>
<dbReference type="STRING" id="1182541.W9ZA66"/>
<dbReference type="InterPro" id="IPR021840">
    <property type="entry name" value="DUF3433"/>
</dbReference>
<feature type="transmembrane region" description="Helical" evidence="1">
    <location>
        <begin position="363"/>
        <end position="383"/>
    </location>
</feature>
<keyword evidence="1" id="KW-1133">Transmembrane helix</keyword>
<comment type="caution">
    <text evidence="2">The sequence shown here is derived from an EMBL/GenBank/DDBJ whole genome shotgun (WGS) entry which is preliminary data.</text>
</comment>
<keyword evidence="1" id="KW-0812">Transmembrane</keyword>
<evidence type="ECO:0000313" key="3">
    <source>
        <dbReference type="Proteomes" id="UP000019484"/>
    </source>
</evidence>
<dbReference type="HOGENOM" id="CLU_003000_1_0_1"/>